<dbReference type="AlphaFoldDB" id="L7VQ92"/>
<keyword evidence="1" id="KW-0812">Transmembrane</keyword>
<sequence length="285" mass="29641">MRPPSIYVRALQVLLALQALLIASPITTLDNLLTSPRALGAQMARSDLAATALATAPLVISLVPVVLVLIAVAVQQRSSGSLIAAGVFSLIGLAAASVPVLSDASFAANALHGIPLGLAALGALGLTLRLWAQRTRDKQPPRLGRRATAAIVAGVVVLAGLGAAGSTIPSAPVSGLLTTDLDFSTNEPTATFEAGLPAQNPFLAPNPDSNIHHDGAMSDAYFDRGVLDPRKAEVIRRHLGGVCASIMTDSHGRLIAVCWRRLACRMSPTSSTSRTTSRRIQRSCR</sequence>
<evidence type="ECO:0000313" key="2">
    <source>
        <dbReference type="EMBL" id="AGC71062.1"/>
    </source>
</evidence>
<reference evidence="2" key="1">
    <citation type="submission" date="2012-09" db="EMBL/GenBank/DDBJ databases">
        <title>Metagenomic Characterization of a Microbial Community in Wastewater Detects High Levels of Antibiotic Resistance.</title>
        <authorList>
            <person name="Abrams M."/>
            <person name="Caldwell A."/>
            <person name="Vandaei E."/>
            <person name="Lee W."/>
            <person name="Perrott J."/>
            <person name="Khan S.Y."/>
            <person name="Ta J."/>
            <person name="Romero D."/>
            <person name="Nguyen V."/>
            <person name="Pourmand N."/>
            <person name="Ouverney C.C."/>
        </authorList>
    </citation>
    <scope>NUCLEOTIDE SEQUENCE</scope>
</reference>
<feature type="transmembrane region" description="Helical" evidence="1">
    <location>
        <begin position="113"/>
        <end position="131"/>
    </location>
</feature>
<feature type="transmembrane region" description="Helical" evidence="1">
    <location>
        <begin position="49"/>
        <end position="74"/>
    </location>
</feature>
<dbReference type="EMBL" id="JX649861">
    <property type="protein sequence ID" value="AGC71062.1"/>
    <property type="molecule type" value="Genomic_DNA"/>
</dbReference>
<feature type="transmembrane region" description="Helical" evidence="1">
    <location>
        <begin position="81"/>
        <end position="101"/>
    </location>
</feature>
<keyword evidence="1" id="KW-1133">Transmembrane helix</keyword>
<organism evidence="2">
    <name type="scientific">uncultured bacterium A1Q1_fos_324</name>
    <dbReference type="NCBI Taxonomy" id="1256572"/>
    <lineage>
        <taxon>Bacteria</taxon>
        <taxon>environmental samples</taxon>
    </lineage>
</organism>
<name>L7VQ92_9BACT</name>
<proteinExistence type="predicted"/>
<accession>L7VQ92</accession>
<keyword evidence="1" id="KW-0472">Membrane</keyword>
<evidence type="ECO:0000256" key="1">
    <source>
        <dbReference type="SAM" id="Phobius"/>
    </source>
</evidence>
<feature type="transmembrane region" description="Helical" evidence="1">
    <location>
        <begin position="143"/>
        <end position="164"/>
    </location>
</feature>
<protein>
    <submittedName>
        <fullName evidence="2">Uncharacterized protein</fullName>
    </submittedName>
</protein>